<keyword evidence="2" id="KW-1185">Reference proteome</keyword>
<protein>
    <submittedName>
        <fullName evidence="1">Uncharacterized protein</fullName>
    </submittedName>
</protein>
<organism evidence="1 2">
    <name type="scientific">Pseudonocardia zijingensis</name>
    <dbReference type="NCBI Taxonomy" id="153376"/>
    <lineage>
        <taxon>Bacteria</taxon>
        <taxon>Bacillati</taxon>
        <taxon>Actinomycetota</taxon>
        <taxon>Actinomycetes</taxon>
        <taxon>Pseudonocardiales</taxon>
        <taxon>Pseudonocardiaceae</taxon>
        <taxon>Pseudonocardia</taxon>
    </lineage>
</organism>
<evidence type="ECO:0000313" key="1">
    <source>
        <dbReference type="EMBL" id="GAA0937212.1"/>
    </source>
</evidence>
<comment type="caution">
    <text evidence="1">The sequence shown here is derived from an EMBL/GenBank/DDBJ whole genome shotgun (WGS) entry which is preliminary data.</text>
</comment>
<reference evidence="1 2" key="1">
    <citation type="journal article" date="2019" name="Int. J. Syst. Evol. Microbiol.">
        <title>The Global Catalogue of Microorganisms (GCM) 10K type strain sequencing project: providing services to taxonomists for standard genome sequencing and annotation.</title>
        <authorList>
            <consortium name="The Broad Institute Genomics Platform"/>
            <consortium name="The Broad Institute Genome Sequencing Center for Infectious Disease"/>
            <person name="Wu L."/>
            <person name="Ma J."/>
        </authorList>
    </citation>
    <scope>NUCLEOTIDE SEQUENCE [LARGE SCALE GENOMIC DNA]</scope>
    <source>
        <strain evidence="1 2">JCM 11117</strain>
    </source>
</reference>
<dbReference type="EMBL" id="BAAAHP010000083">
    <property type="protein sequence ID" value="GAA0937212.1"/>
    <property type="molecule type" value="Genomic_DNA"/>
</dbReference>
<dbReference type="Proteomes" id="UP001499967">
    <property type="component" value="Unassembled WGS sequence"/>
</dbReference>
<evidence type="ECO:0000313" key="2">
    <source>
        <dbReference type="Proteomes" id="UP001499967"/>
    </source>
</evidence>
<gene>
    <name evidence="1" type="ORF">GCM10009559_30160</name>
</gene>
<sequence length="81" mass="8091">MAGAGTATLSGRDRALLRAVAAGRCRLGPGCQPELVIDGLACADSGAGARLVAAGLIHPPDPARPHGPAGITELGWRELRG</sequence>
<proteinExistence type="predicted"/>
<accession>A0ABN1Q460</accession>
<name>A0ABN1Q460_9PSEU</name>